<evidence type="ECO:0000259" key="3">
    <source>
        <dbReference type="Pfam" id="PF05368"/>
    </source>
</evidence>
<dbReference type="InParanoid" id="A0A0D2AGK0"/>
<dbReference type="GO" id="GO:0016491">
    <property type="term" value="F:oxidoreductase activity"/>
    <property type="evidence" value="ECO:0007669"/>
    <property type="project" value="UniProtKB-KW"/>
</dbReference>
<keyword evidence="2" id="KW-0560">Oxidoreductase</keyword>
<dbReference type="VEuPathDB" id="FungiDB:PV09_03214"/>
<dbReference type="InterPro" id="IPR008030">
    <property type="entry name" value="NmrA-like"/>
</dbReference>
<dbReference type="RefSeq" id="XP_016215907.1">
    <property type="nucleotide sequence ID" value="XM_016356384.1"/>
</dbReference>
<dbReference type="Pfam" id="PF05368">
    <property type="entry name" value="NmrA"/>
    <property type="match status" value="1"/>
</dbReference>
<dbReference type="InterPro" id="IPR045312">
    <property type="entry name" value="PCBER-like"/>
</dbReference>
<dbReference type="CDD" id="cd05259">
    <property type="entry name" value="PCBER_SDR_a"/>
    <property type="match status" value="1"/>
</dbReference>
<dbReference type="Proteomes" id="UP000053259">
    <property type="component" value="Unassembled WGS sequence"/>
</dbReference>
<keyword evidence="1" id="KW-0521">NADP</keyword>
<dbReference type="PANTHER" id="PTHR47706">
    <property type="entry name" value="NMRA-LIKE FAMILY PROTEIN"/>
    <property type="match status" value="1"/>
</dbReference>
<dbReference type="InterPro" id="IPR036291">
    <property type="entry name" value="NAD(P)-bd_dom_sf"/>
</dbReference>
<dbReference type="SUPFAM" id="SSF51735">
    <property type="entry name" value="NAD(P)-binding Rossmann-fold domains"/>
    <property type="match status" value="1"/>
</dbReference>
<dbReference type="Gene3D" id="3.40.50.720">
    <property type="entry name" value="NAD(P)-binding Rossmann-like Domain"/>
    <property type="match status" value="1"/>
</dbReference>
<organism evidence="4 5">
    <name type="scientific">Verruconis gallopava</name>
    <dbReference type="NCBI Taxonomy" id="253628"/>
    <lineage>
        <taxon>Eukaryota</taxon>
        <taxon>Fungi</taxon>
        <taxon>Dikarya</taxon>
        <taxon>Ascomycota</taxon>
        <taxon>Pezizomycotina</taxon>
        <taxon>Dothideomycetes</taxon>
        <taxon>Pleosporomycetidae</taxon>
        <taxon>Venturiales</taxon>
        <taxon>Sympoventuriaceae</taxon>
        <taxon>Verruconis</taxon>
    </lineage>
</organism>
<sequence>MTVIKNVALIGASGNLGPSILNAFLKNGSFNISVLSRQSSSATFPSSVKVFKIDFSYDSLVSAFKGQDAVVSIAGGGQLSDQQKYIDAAIEAGVKRFIPSEFGNDTTNPKTTELVPLFKPKAATTEYLASKESETFSWTAIATGPFFDWGMKVGFLGFDLKKHTATIWDDGSASFSTTNLATIGDAVVRSLLPEHVEQTKNSHVYVHSHNTTQGQILATLEKITDEKWPVQRNDSAPLLQELTAKLKAGNFGPEVIYPLIQTVTFGSGLGNLGDHSTKSWNEKLGLPKEDLEANLRELLAA</sequence>
<evidence type="ECO:0000313" key="5">
    <source>
        <dbReference type="Proteomes" id="UP000053259"/>
    </source>
</evidence>
<accession>A0A0D2AGK0</accession>
<dbReference type="GeneID" id="27311187"/>
<proteinExistence type="predicted"/>
<evidence type="ECO:0000256" key="2">
    <source>
        <dbReference type="ARBA" id="ARBA00023002"/>
    </source>
</evidence>
<dbReference type="AlphaFoldDB" id="A0A0D2AGK0"/>
<dbReference type="InterPro" id="IPR051609">
    <property type="entry name" value="NmrA/Isoflavone_reductase-like"/>
</dbReference>
<dbReference type="OrthoDB" id="9984533at2759"/>
<reference evidence="4 5" key="1">
    <citation type="submission" date="2015-01" db="EMBL/GenBank/DDBJ databases">
        <title>The Genome Sequence of Ochroconis gallopava CBS43764.</title>
        <authorList>
            <consortium name="The Broad Institute Genomics Platform"/>
            <person name="Cuomo C."/>
            <person name="de Hoog S."/>
            <person name="Gorbushina A."/>
            <person name="Stielow B."/>
            <person name="Teixiera M."/>
            <person name="Abouelleil A."/>
            <person name="Chapman S.B."/>
            <person name="Priest M."/>
            <person name="Young S.K."/>
            <person name="Wortman J."/>
            <person name="Nusbaum C."/>
            <person name="Birren B."/>
        </authorList>
    </citation>
    <scope>NUCLEOTIDE SEQUENCE [LARGE SCALE GENOMIC DNA]</scope>
    <source>
        <strain evidence="4 5">CBS 43764</strain>
    </source>
</reference>
<evidence type="ECO:0000313" key="4">
    <source>
        <dbReference type="EMBL" id="KIW06038.1"/>
    </source>
</evidence>
<keyword evidence="5" id="KW-1185">Reference proteome</keyword>
<dbReference type="EMBL" id="KN847536">
    <property type="protein sequence ID" value="KIW06038.1"/>
    <property type="molecule type" value="Genomic_DNA"/>
</dbReference>
<gene>
    <name evidence="4" type="ORF">PV09_03214</name>
</gene>
<feature type="domain" description="NmrA-like" evidence="3">
    <location>
        <begin position="5"/>
        <end position="226"/>
    </location>
</feature>
<name>A0A0D2AGK0_9PEZI</name>
<dbReference type="HOGENOM" id="CLU_044876_3_3_1"/>
<dbReference type="PANTHER" id="PTHR47706:SF10">
    <property type="entry name" value="NMRA-LIKE DOMAIN-CONTAINING PROTEIN"/>
    <property type="match status" value="1"/>
</dbReference>
<protein>
    <recommendedName>
        <fullName evidence="3">NmrA-like domain-containing protein</fullName>
    </recommendedName>
</protein>
<evidence type="ECO:0000256" key="1">
    <source>
        <dbReference type="ARBA" id="ARBA00022857"/>
    </source>
</evidence>
<dbReference type="Gene3D" id="3.90.25.10">
    <property type="entry name" value="UDP-galactose 4-epimerase, domain 1"/>
    <property type="match status" value="1"/>
</dbReference>
<dbReference type="STRING" id="253628.A0A0D2AGK0"/>